<dbReference type="AlphaFoldDB" id="A0A498PQB5"/>
<evidence type="ECO:0000313" key="2">
    <source>
        <dbReference type="EMBL" id="VBA35710.1"/>
    </source>
</evidence>
<accession>A0A498PQB5</accession>
<protein>
    <submittedName>
        <fullName evidence="2">Uncharacterized protein</fullName>
    </submittedName>
</protein>
<keyword evidence="3" id="KW-1185">Reference proteome</keyword>
<dbReference type="EMBL" id="UPHP01000025">
    <property type="protein sequence ID" value="VBA35710.1"/>
    <property type="molecule type" value="Genomic_DNA"/>
</dbReference>
<proteinExistence type="predicted"/>
<feature type="region of interest" description="Disordered" evidence="1">
    <location>
        <begin position="129"/>
        <end position="156"/>
    </location>
</feature>
<sequence length="291" mass="28016">MTAGAADGVTGPADEYLPVTAKAAGAAGAGGTGIATRGAIAAGGADRHGLHGAVGTGGGHRTRSGVDAVCAGQSGPTGPTGTAVAEQSDGVAAVAAGPCVTAVAARQGGTAGPAITAVAVEPSAGSAVAAGRAGTPGAAGAAVAPQTGGTARATSHPGGGTAAALAAIAVEDSAGAARLSYPVDRLSVGAVADERATQQRLGGRVDQAERLLLQDLQRRGIGGLGAGIPARTRGQGLHELAMKRGRLGAERLIFAGVRGKQCCDLRRHLVGGGGHQLGRRNSRCRIGHVDR</sequence>
<gene>
    <name evidence="2" type="ORF">LAUMK136_01130</name>
</gene>
<evidence type="ECO:0000313" key="3">
    <source>
        <dbReference type="Proteomes" id="UP000273307"/>
    </source>
</evidence>
<feature type="compositionally biased region" description="Low complexity" evidence="1">
    <location>
        <begin position="129"/>
        <end position="151"/>
    </location>
</feature>
<reference evidence="2 3" key="1">
    <citation type="submission" date="2018-09" db="EMBL/GenBank/DDBJ databases">
        <authorList>
            <person name="Tagini F."/>
        </authorList>
    </citation>
    <scope>NUCLEOTIDE SEQUENCE [LARGE SCALE GENOMIC DNA]</scope>
    <source>
        <strain evidence="2 3">MK136</strain>
    </source>
</reference>
<organism evidence="2 3">
    <name type="scientific">Mycobacterium attenuatum</name>
    <dbReference type="NCBI Taxonomy" id="2341086"/>
    <lineage>
        <taxon>Bacteria</taxon>
        <taxon>Bacillati</taxon>
        <taxon>Actinomycetota</taxon>
        <taxon>Actinomycetes</taxon>
        <taxon>Mycobacteriales</taxon>
        <taxon>Mycobacteriaceae</taxon>
        <taxon>Mycobacterium</taxon>
    </lineage>
</organism>
<dbReference type="Proteomes" id="UP000273307">
    <property type="component" value="Unassembled WGS sequence"/>
</dbReference>
<evidence type="ECO:0000256" key="1">
    <source>
        <dbReference type="SAM" id="MobiDB-lite"/>
    </source>
</evidence>
<name>A0A498PQB5_9MYCO</name>